<dbReference type="PANTHER" id="PTHR44068:SF11">
    <property type="entry name" value="GERANYL DIPHOSPHATE 2-C-METHYLTRANSFERASE"/>
    <property type="match status" value="1"/>
</dbReference>
<reference evidence="2 3" key="1">
    <citation type="journal article" date="2017" name="ISME J.">
        <title>Energy and carbon metabolisms in a deep terrestrial subsurface fluid microbial community.</title>
        <authorList>
            <person name="Momper L."/>
            <person name="Jungbluth S.P."/>
            <person name="Lee M.D."/>
            <person name="Amend J.P."/>
        </authorList>
    </citation>
    <scope>NUCLEOTIDE SEQUENCE [LARGE SCALE GENOMIC DNA]</scope>
    <source>
        <strain evidence="2">SURF_5</strain>
    </source>
</reference>
<feature type="domain" description="Methyltransferase" evidence="1">
    <location>
        <begin position="61"/>
        <end position="158"/>
    </location>
</feature>
<dbReference type="GO" id="GO:0032259">
    <property type="term" value="P:methylation"/>
    <property type="evidence" value="ECO:0007669"/>
    <property type="project" value="UniProtKB-KW"/>
</dbReference>
<dbReference type="GO" id="GO:0008757">
    <property type="term" value="F:S-adenosylmethionine-dependent methyltransferase activity"/>
    <property type="evidence" value="ECO:0007669"/>
    <property type="project" value="InterPro"/>
</dbReference>
<dbReference type="CDD" id="cd02440">
    <property type="entry name" value="AdoMet_MTases"/>
    <property type="match status" value="1"/>
</dbReference>
<dbReference type="Gene3D" id="3.40.50.150">
    <property type="entry name" value="Vaccinia Virus protein VP39"/>
    <property type="match status" value="1"/>
</dbReference>
<dbReference type="Proteomes" id="UP000265882">
    <property type="component" value="Unassembled WGS sequence"/>
</dbReference>
<sequence>METKHRYADLRESPASINLFFDRVGPWFYSFYFTAIGYRASLKYLIRANLDLLGLKEGMRILDAGIGTGFLTVNLLREASEPLEVFGLDFSPGMLLGLNRRLTRLGLERRVRLHLADMRQMPFADASFDLVITSAAMEYLPEVWEGISECGRVLRPGGKLLFIATRNSLMGKMIAATWRNKVLEPAHVIRGMNQAGITAIETLRFPWYFPHVNSWGMVLLGCKD</sequence>
<proteinExistence type="predicted"/>
<keyword evidence="2" id="KW-0489">Methyltransferase</keyword>
<dbReference type="SUPFAM" id="SSF53335">
    <property type="entry name" value="S-adenosyl-L-methionine-dependent methyltransferases"/>
    <property type="match status" value="1"/>
</dbReference>
<dbReference type="InterPro" id="IPR029063">
    <property type="entry name" value="SAM-dependent_MTases_sf"/>
</dbReference>
<dbReference type="InterPro" id="IPR050447">
    <property type="entry name" value="Erg6_SMT_methyltransf"/>
</dbReference>
<dbReference type="Pfam" id="PF13649">
    <property type="entry name" value="Methyltransf_25"/>
    <property type="match status" value="1"/>
</dbReference>
<evidence type="ECO:0000313" key="3">
    <source>
        <dbReference type="Proteomes" id="UP000265882"/>
    </source>
</evidence>
<evidence type="ECO:0000313" key="2">
    <source>
        <dbReference type="EMBL" id="RJP20312.1"/>
    </source>
</evidence>
<name>A0A3A4NML3_ABYX5</name>
<evidence type="ECO:0000259" key="1">
    <source>
        <dbReference type="Pfam" id="PF13649"/>
    </source>
</evidence>
<keyword evidence="2" id="KW-0808">Transferase</keyword>
<dbReference type="InterPro" id="IPR041698">
    <property type="entry name" value="Methyltransf_25"/>
</dbReference>
<comment type="caution">
    <text evidence="2">The sequence shown here is derived from an EMBL/GenBank/DDBJ whole genome shotgun (WGS) entry which is preliminary data.</text>
</comment>
<dbReference type="PANTHER" id="PTHR44068">
    <property type="entry name" value="ZGC:194242"/>
    <property type="match status" value="1"/>
</dbReference>
<gene>
    <name evidence="2" type="ORF">C4520_11665</name>
</gene>
<dbReference type="AlphaFoldDB" id="A0A3A4NML3"/>
<protein>
    <submittedName>
        <fullName evidence="2">Class I SAM-dependent methyltransferase</fullName>
    </submittedName>
</protein>
<dbReference type="EMBL" id="QZKU01000078">
    <property type="protein sequence ID" value="RJP20312.1"/>
    <property type="molecule type" value="Genomic_DNA"/>
</dbReference>
<accession>A0A3A4NML3</accession>
<organism evidence="2 3">
    <name type="scientific">Abyssobacteria bacterium (strain SURF_5)</name>
    <dbReference type="NCBI Taxonomy" id="2093360"/>
    <lineage>
        <taxon>Bacteria</taxon>
        <taxon>Pseudomonadati</taxon>
        <taxon>Candidatus Hydrogenedentota</taxon>
        <taxon>Candidatus Abyssobacteria</taxon>
    </lineage>
</organism>